<dbReference type="InterPro" id="IPR031053">
    <property type="entry name" value="ALC1"/>
</dbReference>
<gene>
    <name evidence="10" type="ORF">AMSG_02872</name>
</gene>
<feature type="compositionally biased region" description="Basic residues" evidence="7">
    <location>
        <begin position="573"/>
        <end position="587"/>
    </location>
</feature>
<dbReference type="GeneID" id="25562520"/>
<accession>A0A0L0D542</accession>
<dbReference type="InterPro" id="IPR014001">
    <property type="entry name" value="Helicase_ATP-bd"/>
</dbReference>
<dbReference type="OrthoDB" id="448448at2759"/>
<dbReference type="InterPro" id="IPR049730">
    <property type="entry name" value="SNF2/RAD54-like_C"/>
</dbReference>
<sequence length="993" mass="106625">MGLGKTLQALATGVARVQQSGVRGHILVVAPLSTLNNWATEAARFFPTLPVVVFHGSRESRDEMLATELPAAGLVVTSYEMILGDGRRLAAAMDTVIAFFDEGHRLKSPTSRVAALYNAVFRSSSLIPSFILTGTPLQNNMAELYVLLHFVAPSQFPLTNVPSAKRTSDDSFAAPAALDDQTQPVASMPELDAFASLTAAEAQAAIAPVLLRRVRSQVLSELPPKTEYVLHTVLTDMQARYYRAILAKDASSLVASLNPSRTNAVRASLSSNVVMQLRKACNHPYLFEGAEPEPFEEGEHLVENAAKLTLLDKLLQALKPRGHRVLVFSQSARVLDILQDYLNMRKFSYERLDGSVRAEERYQALRAFCSDTSNTFVFLLSTRAGGVGLNLTQADTVIFYDSDWNPHMDLQAIARVHRMGQTAQVRVFRLVVRDTIDEVMVARATRKLALAEAVIGETGAENRPPATSLARFAAHGAAKVLAAVKADDEPSTIELAGLGEQELAALLDAGPQDELPPGAARIADAAGSSSAPAPSMYTFEGVDYAGVSTTSATDRDALAQLVANEAAASAGSRPRKRTSHKRKRTRSAHASWDYGDSDETYSDEEAEAVAAARARAVAKREAAAKRTAARWTKMRYASFSLLEPTEHSGPLDTTSDSDDELASRPDLHFVVGSVLEPQEVGNGGADEPAIVVACCDNSGKWPSRGLFSLFTRLARAPQNIYSWAASAKDLHLGDTLLVPLNEAAWRGSVATASDLYLQSPVELRLPGMVARSAALTTTFGARPVWAALVVGMQRPTPSALSRAPVLVMSALEQALVKLGRAASLLGATIHTPRVGARQAGFNWYGTERLLRKTLVRGAGRHVVVYYYARRRTAGRQPQQSRKVIAPQASPTPPPKLEQPGPSTNYLLPGLTRGDVVHTRFATMSGTMRASIVVPRGEGSVVGKSPATLPQPRPGGRHVVLVPNAATPTESDEAVTFAASLDPPGVVVTEAWLA</sequence>
<dbReference type="SMART" id="SM00490">
    <property type="entry name" value="HELICc"/>
    <property type="match status" value="1"/>
</dbReference>
<dbReference type="InterPro" id="IPR043472">
    <property type="entry name" value="Macro_dom-like"/>
</dbReference>
<evidence type="ECO:0000256" key="3">
    <source>
        <dbReference type="ARBA" id="ARBA00022741"/>
    </source>
</evidence>
<dbReference type="PANTHER" id="PTHR47157:SF1">
    <property type="entry name" value="CHROMODOMAIN-HELICASE-DNA-BINDING PROTEIN 1-LIKE"/>
    <property type="match status" value="1"/>
</dbReference>
<evidence type="ECO:0000256" key="7">
    <source>
        <dbReference type="SAM" id="MobiDB-lite"/>
    </source>
</evidence>
<dbReference type="Proteomes" id="UP000054408">
    <property type="component" value="Unassembled WGS sequence"/>
</dbReference>
<dbReference type="SMART" id="SM00487">
    <property type="entry name" value="DEXDc"/>
    <property type="match status" value="1"/>
</dbReference>
<dbReference type="SUPFAM" id="SSF52540">
    <property type="entry name" value="P-loop containing nucleoside triphosphate hydrolases"/>
    <property type="match status" value="2"/>
</dbReference>
<dbReference type="InterPro" id="IPR000330">
    <property type="entry name" value="SNF2_N"/>
</dbReference>
<feature type="domain" description="Helicase C-terminal" evidence="9">
    <location>
        <begin position="310"/>
        <end position="470"/>
    </location>
</feature>
<comment type="similarity">
    <text evidence="2">Belongs to the SNF2/RAD54 helicase family.</text>
</comment>
<keyword evidence="6" id="KW-0539">Nucleus</keyword>
<evidence type="ECO:0000256" key="4">
    <source>
        <dbReference type="ARBA" id="ARBA00022801"/>
    </source>
</evidence>
<dbReference type="CDD" id="cd18793">
    <property type="entry name" value="SF2_C_SNF"/>
    <property type="match status" value="1"/>
</dbReference>
<dbReference type="CDD" id="cd17919">
    <property type="entry name" value="DEXHc_Snf"/>
    <property type="match status" value="1"/>
</dbReference>
<dbReference type="GO" id="GO:0005634">
    <property type="term" value="C:nucleus"/>
    <property type="evidence" value="ECO:0007669"/>
    <property type="project" value="UniProtKB-SubCell"/>
</dbReference>
<dbReference type="STRING" id="461836.A0A0L0D542"/>
<evidence type="ECO:0000256" key="2">
    <source>
        <dbReference type="ARBA" id="ARBA00007025"/>
    </source>
</evidence>
<dbReference type="InterPro" id="IPR038718">
    <property type="entry name" value="SNF2-like_sf"/>
</dbReference>
<keyword evidence="3" id="KW-0547">Nucleotide-binding</keyword>
<dbReference type="eggNOG" id="KOG0385">
    <property type="taxonomic scope" value="Eukaryota"/>
</dbReference>
<evidence type="ECO:0000259" key="9">
    <source>
        <dbReference type="PROSITE" id="PS51194"/>
    </source>
</evidence>
<evidence type="ECO:0000256" key="6">
    <source>
        <dbReference type="ARBA" id="ARBA00023242"/>
    </source>
</evidence>
<feature type="region of interest" description="Disordered" evidence="7">
    <location>
        <begin position="876"/>
        <end position="902"/>
    </location>
</feature>
<dbReference type="InterPro" id="IPR001650">
    <property type="entry name" value="Helicase_C-like"/>
</dbReference>
<evidence type="ECO:0000256" key="5">
    <source>
        <dbReference type="ARBA" id="ARBA00022840"/>
    </source>
</evidence>
<dbReference type="InterPro" id="IPR027417">
    <property type="entry name" value="P-loop_NTPase"/>
</dbReference>
<feature type="domain" description="Helicase ATP-binding" evidence="8">
    <location>
        <begin position="1"/>
        <end position="154"/>
    </location>
</feature>
<protein>
    <submittedName>
        <fullName evidence="10">SNF2 family DNA-dependent ATPase</fullName>
    </submittedName>
</protein>
<dbReference type="PROSITE" id="PS51192">
    <property type="entry name" value="HELICASE_ATP_BIND_1"/>
    <property type="match status" value="1"/>
</dbReference>
<dbReference type="Gene3D" id="3.40.50.300">
    <property type="entry name" value="P-loop containing nucleotide triphosphate hydrolases"/>
    <property type="match status" value="1"/>
</dbReference>
<dbReference type="RefSeq" id="XP_013760709.1">
    <property type="nucleotide sequence ID" value="XM_013905255.1"/>
</dbReference>
<evidence type="ECO:0000313" key="10">
    <source>
        <dbReference type="EMBL" id="KNC46418.1"/>
    </source>
</evidence>
<comment type="subcellular location">
    <subcellularLocation>
        <location evidence="1">Nucleus</location>
    </subcellularLocation>
</comment>
<proteinExistence type="inferred from homology"/>
<dbReference type="GO" id="GO:0006281">
    <property type="term" value="P:DNA repair"/>
    <property type="evidence" value="ECO:0007669"/>
    <property type="project" value="InterPro"/>
</dbReference>
<evidence type="ECO:0000256" key="1">
    <source>
        <dbReference type="ARBA" id="ARBA00004123"/>
    </source>
</evidence>
<dbReference type="GO" id="GO:0006338">
    <property type="term" value="P:chromatin remodeling"/>
    <property type="evidence" value="ECO:0007669"/>
    <property type="project" value="InterPro"/>
</dbReference>
<keyword evidence="4" id="KW-0378">Hydrolase</keyword>
<dbReference type="Gene3D" id="3.40.220.10">
    <property type="entry name" value="Leucine Aminopeptidase, subunit E, domain 1"/>
    <property type="match status" value="1"/>
</dbReference>
<keyword evidence="11" id="KW-1185">Reference proteome</keyword>
<dbReference type="PANTHER" id="PTHR47157">
    <property type="entry name" value="CHROMODOMAIN-HELICASE-DNA-BINDING PROTEIN 1-LIKE"/>
    <property type="match status" value="1"/>
</dbReference>
<name>A0A0L0D542_THETB</name>
<dbReference type="SUPFAM" id="SSF52949">
    <property type="entry name" value="Macro domain-like"/>
    <property type="match status" value="1"/>
</dbReference>
<dbReference type="OMA" id="WQNELFR"/>
<reference evidence="10 11" key="1">
    <citation type="submission" date="2010-05" db="EMBL/GenBank/DDBJ databases">
        <title>The Genome Sequence of Thecamonas trahens ATCC 50062.</title>
        <authorList>
            <consortium name="The Broad Institute Genome Sequencing Platform"/>
            <person name="Russ C."/>
            <person name="Cuomo C."/>
            <person name="Shea T."/>
            <person name="Young S.K."/>
            <person name="Zeng Q."/>
            <person name="Koehrsen M."/>
            <person name="Haas B."/>
            <person name="Borodovsky M."/>
            <person name="Guigo R."/>
            <person name="Alvarado L."/>
            <person name="Berlin A."/>
            <person name="Bochicchio J."/>
            <person name="Borenstein D."/>
            <person name="Chapman S."/>
            <person name="Chen Z."/>
            <person name="Freedman E."/>
            <person name="Gellesch M."/>
            <person name="Goldberg J."/>
            <person name="Griggs A."/>
            <person name="Gujja S."/>
            <person name="Heilman E."/>
            <person name="Heiman D."/>
            <person name="Hepburn T."/>
            <person name="Howarth C."/>
            <person name="Jen D."/>
            <person name="Larson L."/>
            <person name="Mehta T."/>
            <person name="Park D."/>
            <person name="Pearson M."/>
            <person name="Roberts A."/>
            <person name="Saif S."/>
            <person name="Shenoy N."/>
            <person name="Sisk P."/>
            <person name="Stolte C."/>
            <person name="Sykes S."/>
            <person name="Thomson T."/>
            <person name="Walk T."/>
            <person name="White J."/>
            <person name="Yandava C."/>
            <person name="Burger G."/>
            <person name="Gray M.W."/>
            <person name="Holland P.W.H."/>
            <person name="King N."/>
            <person name="Lang F.B.F."/>
            <person name="Roger A.J."/>
            <person name="Ruiz-Trillo I."/>
            <person name="Lander E."/>
            <person name="Nusbaum C."/>
        </authorList>
    </citation>
    <scope>NUCLEOTIDE SEQUENCE [LARGE SCALE GENOMIC DNA]</scope>
    <source>
        <strain evidence="10 11">ATCC 50062</strain>
    </source>
</reference>
<organism evidence="10 11">
    <name type="scientific">Thecamonas trahens ATCC 50062</name>
    <dbReference type="NCBI Taxonomy" id="461836"/>
    <lineage>
        <taxon>Eukaryota</taxon>
        <taxon>Apusozoa</taxon>
        <taxon>Apusomonadida</taxon>
        <taxon>Apusomonadidae</taxon>
        <taxon>Thecamonas</taxon>
    </lineage>
</organism>
<dbReference type="Gene3D" id="3.40.50.10810">
    <property type="entry name" value="Tandem AAA-ATPase domain"/>
    <property type="match status" value="1"/>
</dbReference>
<dbReference type="Pfam" id="PF00271">
    <property type="entry name" value="Helicase_C"/>
    <property type="match status" value="1"/>
</dbReference>
<evidence type="ECO:0000313" key="11">
    <source>
        <dbReference type="Proteomes" id="UP000054408"/>
    </source>
</evidence>
<feature type="region of interest" description="Disordered" evidence="7">
    <location>
        <begin position="565"/>
        <end position="600"/>
    </location>
</feature>
<dbReference type="EMBL" id="GL349442">
    <property type="protein sequence ID" value="KNC46418.1"/>
    <property type="molecule type" value="Genomic_DNA"/>
</dbReference>
<evidence type="ECO:0000259" key="8">
    <source>
        <dbReference type="PROSITE" id="PS51192"/>
    </source>
</evidence>
<dbReference type="GO" id="GO:0003678">
    <property type="term" value="F:DNA helicase activity"/>
    <property type="evidence" value="ECO:0007669"/>
    <property type="project" value="InterPro"/>
</dbReference>
<dbReference type="Pfam" id="PF00176">
    <property type="entry name" value="SNF2-rel_dom"/>
    <property type="match status" value="1"/>
</dbReference>
<dbReference type="AlphaFoldDB" id="A0A0L0D542"/>
<dbReference type="GO" id="GO:0005524">
    <property type="term" value="F:ATP binding"/>
    <property type="evidence" value="ECO:0007669"/>
    <property type="project" value="UniProtKB-KW"/>
</dbReference>
<dbReference type="PROSITE" id="PS51194">
    <property type="entry name" value="HELICASE_CTER"/>
    <property type="match status" value="1"/>
</dbReference>
<dbReference type="GO" id="GO:0016787">
    <property type="term" value="F:hydrolase activity"/>
    <property type="evidence" value="ECO:0007669"/>
    <property type="project" value="UniProtKB-KW"/>
</dbReference>
<keyword evidence="5" id="KW-0067">ATP-binding</keyword>